<evidence type="ECO:0000313" key="1">
    <source>
        <dbReference type="EMBL" id="CEG41001.1"/>
    </source>
</evidence>
<reference evidence="2" key="1">
    <citation type="submission" date="2014-09" db="EMBL/GenBank/DDBJ databases">
        <authorList>
            <person name="Sharma Rahul"/>
            <person name="Thines Marco"/>
        </authorList>
    </citation>
    <scope>NUCLEOTIDE SEQUENCE [LARGE SCALE GENOMIC DNA]</scope>
</reference>
<accession>A0A0P1AJJ2</accession>
<proteinExistence type="predicted"/>
<dbReference type="AlphaFoldDB" id="A0A0P1AJJ2"/>
<name>A0A0P1AJJ2_PLAHL</name>
<sequence>MCEHKIPFNGGSSQSTVAGSLCDLLEDHFYISGKKKAAHIAGLRIYANLL</sequence>
<keyword evidence="2" id="KW-1185">Reference proteome</keyword>
<dbReference type="EMBL" id="CCYD01000524">
    <property type="protein sequence ID" value="CEG41001.1"/>
    <property type="molecule type" value="Genomic_DNA"/>
</dbReference>
<dbReference type="GeneID" id="36406226"/>
<evidence type="ECO:0000313" key="2">
    <source>
        <dbReference type="Proteomes" id="UP000054928"/>
    </source>
</evidence>
<organism evidence="1 2">
    <name type="scientific">Plasmopara halstedii</name>
    <name type="common">Downy mildew of sunflower</name>
    <dbReference type="NCBI Taxonomy" id="4781"/>
    <lineage>
        <taxon>Eukaryota</taxon>
        <taxon>Sar</taxon>
        <taxon>Stramenopiles</taxon>
        <taxon>Oomycota</taxon>
        <taxon>Peronosporomycetes</taxon>
        <taxon>Peronosporales</taxon>
        <taxon>Peronosporaceae</taxon>
        <taxon>Plasmopara</taxon>
    </lineage>
</organism>
<protein>
    <submittedName>
        <fullName evidence="1">Uncharacterized protein</fullName>
    </submittedName>
</protein>
<dbReference type="RefSeq" id="XP_024577370.1">
    <property type="nucleotide sequence ID" value="XM_024726722.1"/>
</dbReference>
<dbReference type="Proteomes" id="UP000054928">
    <property type="component" value="Unassembled WGS sequence"/>
</dbReference>